<dbReference type="RefSeq" id="WP_133771771.1">
    <property type="nucleotide sequence ID" value="NZ_SNZR01000013.1"/>
</dbReference>
<organism evidence="1 2">
    <name type="scientific">Enterovirga rhinocerotis</name>
    <dbReference type="NCBI Taxonomy" id="1339210"/>
    <lineage>
        <taxon>Bacteria</taxon>
        <taxon>Pseudomonadati</taxon>
        <taxon>Pseudomonadota</taxon>
        <taxon>Alphaproteobacteria</taxon>
        <taxon>Hyphomicrobiales</taxon>
        <taxon>Methylobacteriaceae</taxon>
        <taxon>Enterovirga</taxon>
    </lineage>
</organism>
<reference evidence="1 2" key="1">
    <citation type="submission" date="2019-03" db="EMBL/GenBank/DDBJ databases">
        <title>Genomic Encyclopedia of Type Strains, Phase IV (KMG-IV): sequencing the most valuable type-strain genomes for metagenomic binning, comparative biology and taxonomic classification.</title>
        <authorList>
            <person name="Goeker M."/>
        </authorList>
    </citation>
    <scope>NUCLEOTIDE SEQUENCE [LARGE SCALE GENOMIC DNA]</scope>
    <source>
        <strain evidence="1 2">DSM 25903</strain>
    </source>
</reference>
<name>A0A4R7BXZ6_9HYPH</name>
<dbReference type="Proteomes" id="UP000295122">
    <property type="component" value="Unassembled WGS sequence"/>
</dbReference>
<dbReference type="AlphaFoldDB" id="A0A4R7BXZ6"/>
<gene>
    <name evidence="1" type="ORF">EV668_3254</name>
</gene>
<dbReference type="EMBL" id="SNZR01000013">
    <property type="protein sequence ID" value="TDR90403.1"/>
    <property type="molecule type" value="Genomic_DNA"/>
</dbReference>
<comment type="caution">
    <text evidence="1">The sequence shown here is derived from an EMBL/GenBank/DDBJ whole genome shotgun (WGS) entry which is preliminary data.</text>
</comment>
<sequence length="90" mass="9995">MRKRAKDLPPPRVRKEPPTIEEAISAAQDLSDDREAQIEIAAGFMGVSIDEVRPLMPLRVKPATSIIAGNRSVVVERRVARPSLRRIAAR</sequence>
<protein>
    <submittedName>
        <fullName evidence="1">Uncharacterized protein</fullName>
    </submittedName>
</protein>
<keyword evidence="2" id="KW-1185">Reference proteome</keyword>
<evidence type="ECO:0000313" key="2">
    <source>
        <dbReference type="Proteomes" id="UP000295122"/>
    </source>
</evidence>
<proteinExistence type="predicted"/>
<dbReference type="OrthoDB" id="8447348at2"/>
<evidence type="ECO:0000313" key="1">
    <source>
        <dbReference type="EMBL" id="TDR90403.1"/>
    </source>
</evidence>
<accession>A0A4R7BXZ6</accession>